<keyword evidence="3 5" id="KW-0378">Hydrolase</keyword>
<dbReference type="EMBL" id="CU207211">
    <property type="protein sequence ID" value="CAL63040.1"/>
    <property type="molecule type" value="Genomic_DNA"/>
</dbReference>
<accession>A4G953</accession>
<dbReference type="NCBIfam" id="TIGR00567">
    <property type="entry name" value="3mg"/>
    <property type="match status" value="1"/>
</dbReference>
<evidence type="ECO:0000256" key="3">
    <source>
        <dbReference type="ARBA" id="ARBA00022801"/>
    </source>
</evidence>
<keyword evidence="7" id="KW-1185">Reference proteome</keyword>
<dbReference type="KEGG" id="har:HEAR2927"/>
<protein>
    <recommendedName>
        <fullName evidence="5">Putative 3-methyladenine DNA glycosylase</fullName>
        <ecNumber evidence="5">3.2.2.-</ecNumber>
    </recommendedName>
</protein>
<sequence>MQRYYACAAVMLYCLSWAQRLGDACQDRCLLFESGLPQAWLALHQFGFALIIDAMNAVFAALDFTSPSSELARRLIGVTVLIDGVGGRIVETEAYDFTDPASHCFGGQTPRNASMFGPPAHAYVYRSYGVHWCMNFVCCEEGHGAGVLIRALEPTTGMDIMRQRRGVDDVRLLCSGPGRLCQALGVTHQLNGVPLDAPPFQLLLAAEPVSVVSGPRIGISKAVDVPWRFGLAGSRFVSRPFSRKGE</sequence>
<keyword evidence="4 5" id="KW-0234">DNA repair</keyword>
<proteinExistence type="inferred from homology"/>
<evidence type="ECO:0000256" key="4">
    <source>
        <dbReference type="ARBA" id="ARBA00023204"/>
    </source>
</evidence>
<dbReference type="PANTHER" id="PTHR10429:SF0">
    <property type="entry name" value="DNA-3-METHYLADENINE GLYCOSYLASE"/>
    <property type="match status" value="1"/>
</dbReference>
<keyword evidence="2 5" id="KW-0227">DNA damage</keyword>
<dbReference type="GO" id="GO:0003677">
    <property type="term" value="F:DNA binding"/>
    <property type="evidence" value="ECO:0007669"/>
    <property type="project" value="InterPro"/>
</dbReference>
<dbReference type="HOGENOM" id="CLU_060471_3_2_4"/>
<evidence type="ECO:0000313" key="7">
    <source>
        <dbReference type="Proteomes" id="UP000006697"/>
    </source>
</evidence>
<dbReference type="InterPro" id="IPR011034">
    <property type="entry name" value="Formyl_transferase-like_C_sf"/>
</dbReference>
<evidence type="ECO:0000256" key="1">
    <source>
        <dbReference type="ARBA" id="ARBA00009232"/>
    </source>
</evidence>
<evidence type="ECO:0000313" key="6">
    <source>
        <dbReference type="EMBL" id="CAL63040.1"/>
    </source>
</evidence>
<organism evidence="6 7">
    <name type="scientific">Herminiimonas arsenicoxydans</name>
    <dbReference type="NCBI Taxonomy" id="204773"/>
    <lineage>
        <taxon>Bacteria</taxon>
        <taxon>Pseudomonadati</taxon>
        <taxon>Pseudomonadota</taxon>
        <taxon>Betaproteobacteria</taxon>
        <taxon>Burkholderiales</taxon>
        <taxon>Oxalobacteraceae</taxon>
        <taxon>Herminiimonas</taxon>
    </lineage>
</organism>
<dbReference type="SUPFAM" id="SSF50486">
    <property type="entry name" value="FMT C-terminal domain-like"/>
    <property type="match status" value="1"/>
</dbReference>
<dbReference type="Proteomes" id="UP000006697">
    <property type="component" value="Chromosome"/>
</dbReference>
<evidence type="ECO:0000256" key="2">
    <source>
        <dbReference type="ARBA" id="ARBA00022763"/>
    </source>
</evidence>
<dbReference type="Gene3D" id="3.10.300.10">
    <property type="entry name" value="Methylpurine-DNA glycosylase (MPG)"/>
    <property type="match status" value="1"/>
</dbReference>
<reference evidence="6 7" key="1">
    <citation type="journal article" date="2007" name="PLoS Genet.">
        <title>A tale of two oxidation states: bacterial colonization of arsenic-rich environments.</title>
        <authorList>
            <person name="Muller D."/>
            <person name="Medigue C."/>
            <person name="Koechler S."/>
            <person name="Barbe V."/>
            <person name="Barakat M."/>
            <person name="Talla E."/>
            <person name="Bonnefoy V."/>
            <person name="Krin E."/>
            <person name="Arsene-Ploetze F."/>
            <person name="Carapito C."/>
            <person name="Chandler M."/>
            <person name="Cournoyer B."/>
            <person name="Cruveiller S."/>
            <person name="Dossat C."/>
            <person name="Duval S."/>
            <person name="Heymann M."/>
            <person name="Leize E."/>
            <person name="Lieutaud A."/>
            <person name="Lievremont D."/>
            <person name="Makita Y."/>
            <person name="Mangenot S."/>
            <person name="Nitschke W."/>
            <person name="Ortet P."/>
            <person name="Perdrial N."/>
            <person name="Schoepp B."/>
            <person name="Siguier N."/>
            <person name="Simeonova D.D."/>
            <person name="Rouy Z."/>
            <person name="Segurens B."/>
            <person name="Turlin E."/>
            <person name="Vallenet D."/>
            <person name="Van Dorsselaer A."/>
            <person name="Weiss S."/>
            <person name="Weissenbach J."/>
            <person name="Lett M.C."/>
            <person name="Danchin A."/>
            <person name="Bertin P.N."/>
        </authorList>
    </citation>
    <scope>NUCLEOTIDE SEQUENCE [LARGE SCALE GENOMIC DNA]</scope>
    <source>
        <strain evidence="7">ULPAs1</strain>
    </source>
</reference>
<dbReference type="CDD" id="cd00540">
    <property type="entry name" value="AAG"/>
    <property type="match status" value="1"/>
</dbReference>
<evidence type="ECO:0000256" key="5">
    <source>
        <dbReference type="HAMAP-Rule" id="MF_00527"/>
    </source>
</evidence>
<dbReference type="PANTHER" id="PTHR10429">
    <property type="entry name" value="DNA-3-METHYLADENINE GLYCOSYLASE"/>
    <property type="match status" value="1"/>
</dbReference>
<dbReference type="FunFam" id="3.10.300.10:FF:000001">
    <property type="entry name" value="Putative 3-methyladenine DNA glycosylase"/>
    <property type="match status" value="1"/>
</dbReference>
<dbReference type="InterPro" id="IPR036995">
    <property type="entry name" value="MPG_sf"/>
</dbReference>
<dbReference type="Pfam" id="PF02245">
    <property type="entry name" value="Pur_DNA_glyco"/>
    <property type="match status" value="1"/>
</dbReference>
<name>A4G953_HERAR</name>
<dbReference type="NCBIfam" id="NF002003">
    <property type="entry name" value="PRK00802.1-3"/>
    <property type="match status" value="1"/>
</dbReference>
<gene>
    <name evidence="6" type="ordered locus">HEAR2927</name>
</gene>
<keyword evidence="6" id="KW-0326">Glycosidase</keyword>
<dbReference type="eggNOG" id="COG2094">
    <property type="taxonomic scope" value="Bacteria"/>
</dbReference>
<dbReference type="GO" id="GO:0006284">
    <property type="term" value="P:base-excision repair"/>
    <property type="evidence" value="ECO:0007669"/>
    <property type="project" value="InterPro"/>
</dbReference>
<dbReference type="AlphaFoldDB" id="A4G953"/>
<dbReference type="GO" id="GO:0003905">
    <property type="term" value="F:alkylbase DNA N-glycosylase activity"/>
    <property type="evidence" value="ECO:0007669"/>
    <property type="project" value="InterPro"/>
</dbReference>
<dbReference type="HAMAP" id="MF_00527">
    <property type="entry name" value="3MGH"/>
    <property type="match status" value="1"/>
</dbReference>
<comment type="similarity">
    <text evidence="1 5">Belongs to the DNA glycosylase MPG family.</text>
</comment>
<dbReference type="InterPro" id="IPR003180">
    <property type="entry name" value="MPG"/>
</dbReference>
<dbReference type="EC" id="3.2.2.-" evidence="5"/>
<dbReference type="OrthoDB" id="9794313at2"/>
<dbReference type="STRING" id="204773.HEAR2927"/>